<reference evidence="2" key="1">
    <citation type="submission" date="2019-08" db="EMBL/GenBank/DDBJ databases">
        <authorList>
            <person name="Kucharzyk K."/>
            <person name="Murdoch R.W."/>
            <person name="Higgins S."/>
            <person name="Loffler F."/>
        </authorList>
    </citation>
    <scope>NUCLEOTIDE SEQUENCE</scope>
</reference>
<accession>A0A645FXG6</accession>
<organism evidence="2">
    <name type="scientific">bioreactor metagenome</name>
    <dbReference type="NCBI Taxonomy" id="1076179"/>
    <lineage>
        <taxon>unclassified sequences</taxon>
        <taxon>metagenomes</taxon>
        <taxon>ecological metagenomes</taxon>
    </lineage>
</organism>
<gene>
    <name evidence="2" type="ORF">SDC9_163939</name>
</gene>
<sequence>MRVKAGDPAAERLGAVCVGKYVVPMPVAFGHRERRVQGHPKNQVGKLAQPAADPAANPAPTQDHAIHIPGPAGRLANQAPITQGFARAYHHPI</sequence>
<feature type="compositionally biased region" description="Low complexity" evidence="1">
    <location>
        <begin position="48"/>
        <end position="60"/>
    </location>
</feature>
<feature type="region of interest" description="Disordered" evidence="1">
    <location>
        <begin position="34"/>
        <end position="63"/>
    </location>
</feature>
<dbReference type="EMBL" id="VSSQ01063575">
    <property type="protein sequence ID" value="MPN16594.1"/>
    <property type="molecule type" value="Genomic_DNA"/>
</dbReference>
<evidence type="ECO:0000313" key="2">
    <source>
        <dbReference type="EMBL" id="MPN16594.1"/>
    </source>
</evidence>
<dbReference type="AlphaFoldDB" id="A0A645FXG6"/>
<evidence type="ECO:0000256" key="1">
    <source>
        <dbReference type="SAM" id="MobiDB-lite"/>
    </source>
</evidence>
<proteinExistence type="predicted"/>
<protein>
    <submittedName>
        <fullName evidence="2">Uncharacterized protein</fullName>
    </submittedName>
</protein>
<name>A0A645FXG6_9ZZZZ</name>
<comment type="caution">
    <text evidence="2">The sequence shown here is derived from an EMBL/GenBank/DDBJ whole genome shotgun (WGS) entry which is preliminary data.</text>
</comment>